<evidence type="ECO:0000256" key="10">
    <source>
        <dbReference type="SAM" id="Phobius"/>
    </source>
</evidence>
<dbReference type="EMBL" id="CP000096">
    <property type="protein sequence ID" value="ABB23517.1"/>
    <property type="molecule type" value="Genomic_DNA"/>
</dbReference>
<name>Q3B564_CHLL3</name>
<organism evidence="12 13">
    <name type="scientific">Chlorobium luteolum (strain DSM 273 / BCRC 81028 / 2530)</name>
    <name type="common">Pelodictyon luteolum</name>
    <dbReference type="NCBI Taxonomy" id="319225"/>
    <lineage>
        <taxon>Bacteria</taxon>
        <taxon>Pseudomonadati</taxon>
        <taxon>Chlorobiota</taxon>
        <taxon>Chlorobiia</taxon>
        <taxon>Chlorobiales</taxon>
        <taxon>Chlorobiaceae</taxon>
        <taxon>Chlorobium/Pelodictyon group</taxon>
        <taxon>Pelodictyon</taxon>
    </lineage>
</organism>
<keyword evidence="2" id="KW-1003">Cell membrane</keyword>
<evidence type="ECO:0000256" key="9">
    <source>
        <dbReference type="ARBA" id="ARBA00093659"/>
    </source>
</evidence>
<keyword evidence="13" id="KW-1185">Reference proteome</keyword>
<dbReference type="GO" id="GO:0008381">
    <property type="term" value="F:mechanosensitive monoatomic ion channel activity"/>
    <property type="evidence" value="ECO:0007669"/>
    <property type="project" value="InterPro"/>
</dbReference>
<feature type="transmembrane region" description="Helical" evidence="10">
    <location>
        <begin position="171"/>
        <end position="188"/>
    </location>
</feature>
<dbReference type="InterPro" id="IPR010920">
    <property type="entry name" value="LSM_dom_sf"/>
</dbReference>
<keyword evidence="3" id="KW-0997">Cell inner membrane</keyword>
<evidence type="ECO:0000256" key="6">
    <source>
        <dbReference type="ARBA" id="ARBA00023016"/>
    </source>
</evidence>
<proteinExistence type="predicted"/>
<reference evidence="13" key="1">
    <citation type="submission" date="2005-08" db="EMBL/GenBank/DDBJ databases">
        <title>Complete sequence of Pelodictyon luteolum DSM 273.</title>
        <authorList>
            <consortium name="US DOE Joint Genome Institute"/>
            <person name="Copeland A."/>
            <person name="Lucas S."/>
            <person name="Lapidus A."/>
            <person name="Barry K."/>
            <person name="Detter J.C."/>
            <person name="Glavina T."/>
            <person name="Hammon N."/>
            <person name="Israni S."/>
            <person name="Pitluck S."/>
            <person name="Bryant D."/>
            <person name="Schmutz J."/>
            <person name="Larimer F."/>
            <person name="Land M."/>
            <person name="Kyrpides N."/>
            <person name="Ivanova N."/>
            <person name="Richardson P."/>
        </authorList>
    </citation>
    <scope>NUCLEOTIDE SEQUENCE [LARGE SCALE GENOMIC DNA]</scope>
    <source>
        <strain evidence="13">DSM 273 / BCRC 81028 / 2530</strain>
    </source>
</reference>
<dbReference type="Gene3D" id="2.30.30.60">
    <property type="match status" value="1"/>
</dbReference>
<evidence type="ECO:0000256" key="8">
    <source>
        <dbReference type="ARBA" id="ARBA00093630"/>
    </source>
</evidence>
<feature type="domain" description="Mechanosensitive ion channel MscS" evidence="11">
    <location>
        <begin position="190"/>
        <end position="258"/>
    </location>
</feature>
<dbReference type="InterPro" id="IPR006685">
    <property type="entry name" value="MscS_channel_2nd"/>
</dbReference>
<evidence type="ECO:0000256" key="2">
    <source>
        <dbReference type="ARBA" id="ARBA00022475"/>
    </source>
</evidence>
<evidence type="ECO:0000256" key="1">
    <source>
        <dbReference type="ARBA" id="ARBA00004429"/>
    </source>
</evidence>
<feature type="transmembrane region" description="Helical" evidence="10">
    <location>
        <begin position="109"/>
        <end position="127"/>
    </location>
</feature>
<feature type="transmembrane region" description="Helical" evidence="10">
    <location>
        <begin position="148"/>
        <end position="165"/>
    </location>
</feature>
<evidence type="ECO:0000256" key="7">
    <source>
        <dbReference type="ARBA" id="ARBA00023136"/>
    </source>
</evidence>
<accession>Q3B564</accession>
<dbReference type="InterPro" id="IPR030192">
    <property type="entry name" value="YbdG"/>
</dbReference>
<evidence type="ECO:0000256" key="3">
    <source>
        <dbReference type="ARBA" id="ARBA00022519"/>
    </source>
</evidence>
<keyword evidence="4 10" id="KW-0812">Transmembrane</keyword>
<dbReference type="InterPro" id="IPR023408">
    <property type="entry name" value="MscS_beta-dom_sf"/>
</dbReference>
<keyword evidence="5 10" id="KW-1133">Transmembrane helix</keyword>
<protein>
    <recommendedName>
        <fullName evidence="8">Mechanosensing system component YbdG</fullName>
    </recommendedName>
    <alternativeName>
        <fullName evidence="9">Mechanosensitive channel homolog YbdG</fullName>
    </alternativeName>
</protein>
<dbReference type="HOGENOM" id="CLU_045354_1_0_10"/>
<keyword evidence="7 10" id="KW-0472">Membrane</keyword>
<keyword evidence="6" id="KW-0346">Stress response</keyword>
<evidence type="ECO:0000256" key="4">
    <source>
        <dbReference type="ARBA" id="ARBA00022692"/>
    </source>
</evidence>
<dbReference type="GO" id="GO:0005886">
    <property type="term" value="C:plasma membrane"/>
    <property type="evidence" value="ECO:0007669"/>
    <property type="project" value="UniProtKB-SubCell"/>
</dbReference>
<dbReference type="PANTHER" id="PTHR30414:SF0">
    <property type="entry name" value="MINICONDUCTANCE MECHANOSENSITIVE CHANNEL YBDG"/>
    <property type="match status" value="1"/>
</dbReference>
<dbReference type="eggNOG" id="COG0668">
    <property type="taxonomic scope" value="Bacteria"/>
</dbReference>
<dbReference type="FunFam" id="2.30.30.60:FF:000002">
    <property type="entry name" value="Mechanosensitive ion channel family protein"/>
    <property type="match status" value="1"/>
</dbReference>
<dbReference type="GO" id="GO:0071470">
    <property type="term" value="P:cellular response to osmotic stress"/>
    <property type="evidence" value="ECO:0007669"/>
    <property type="project" value="InterPro"/>
</dbReference>
<dbReference type="STRING" id="319225.Plut_0634"/>
<dbReference type="Pfam" id="PF00924">
    <property type="entry name" value="MS_channel_2nd"/>
    <property type="match status" value="1"/>
</dbReference>
<evidence type="ECO:0000313" key="12">
    <source>
        <dbReference type="EMBL" id="ABB23517.1"/>
    </source>
</evidence>
<dbReference type="AlphaFoldDB" id="Q3B564"/>
<sequence>MIPLMQPLFDFFSSYGLDAGLSALFATLSAVAVALLLIIVLELGFKRVLLEMISAFALRTVTTFDDILVRRNVFSGLARLLPPIFLHILSDPLLQYYPAFVPFVKDAAVLYLTVALVMLVFSLLDALQDFLSTRPSAARLPVKSFMQVLKALALAVALVVVVSKLMGKSPVVFLSGLGAFTAVLLLVFKDSILGLVAGVQLSANNLVRVGDWIEMPQYGADGDVIDISLVTVSVQNWDKTISTIPAYSLISQGFKNWRGMSEGGGRRIKRSVHIDMNSVRFCDEALLMQLREVRLLKGYLEEKERELSEWNSRFQDGTASPVNARRLTNLGTFRAYLAAYLRSHPNINTSMTLIIRQLQPTAGGIPIEIYVFCREKEWAVYEGVQADIFDHVLAVLPWFELRVFQNPGGYDIERAGSRLAGALSPESRGEGAASGSL</sequence>
<dbReference type="Proteomes" id="UP000002709">
    <property type="component" value="Chromosome"/>
</dbReference>
<comment type="subcellular location">
    <subcellularLocation>
        <location evidence="1">Cell inner membrane</location>
        <topology evidence="1">Multi-pass membrane protein</topology>
    </subcellularLocation>
</comment>
<evidence type="ECO:0000259" key="11">
    <source>
        <dbReference type="Pfam" id="PF00924"/>
    </source>
</evidence>
<feature type="transmembrane region" description="Helical" evidence="10">
    <location>
        <begin position="20"/>
        <end position="45"/>
    </location>
</feature>
<dbReference type="KEGG" id="plt:Plut_0634"/>
<evidence type="ECO:0000313" key="13">
    <source>
        <dbReference type="Proteomes" id="UP000002709"/>
    </source>
</evidence>
<dbReference type="SUPFAM" id="SSF50182">
    <property type="entry name" value="Sm-like ribonucleoproteins"/>
    <property type="match status" value="1"/>
</dbReference>
<dbReference type="PANTHER" id="PTHR30414">
    <property type="entry name" value="MINICONDUCTANCE MECHANOSENSITIVE CHANNEL YBDG"/>
    <property type="match status" value="1"/>
</dbReference>
<evidence type="ECO:0000256" key="5">
    <source>
        <dbReference type="ARBA" id="ARBA00022989"/>
    </source>
</evidence>
<gene>
    <name evidence="12" type="ordered locus">Plut_0634</name>
</gene>